<dbReference type="AlphaFoldDB" id="A0A1G7UPR3"/>
<feature type="chain" id="PRO_5011449536" evidence="1">
    <location>
        <begin position="21"/>
        <end position="457"/>
    </location>
</feature>
<keyword evidence="1" id="KW-0732">Signal</keyword>
<evidence type="ECO:0000313" key="4">
    <source>
        <dbReference type="Proteomes" id="UP000198748"/>
    </source>
</evidence>
<dbReference type="PANTHER" id="PTHR43108:SF6">
    <property type="entry name" value="N-SULPHOGLUCOSAMINE SULPHOHYDROLASE"/>
    <property type="match status" value="1"/>
</dbReference>
<dbReference type="RefSeq" id="WP_090156263.1">
    <property type="nucleotide sequence ID" value="NZ_FNAN01000019.1"/>
</dbReference>
<organism evidence="3 4">
    <name type="scientific">Dyadobacter soli</name>
    <dbReference type="NCBI Taxonomy" id="659014"/>
    <lineage>
        <taxon>Bacteria</taxon>
        <taxon>Pseudomonadati</taxon>
        <taxon>Bacteroidota</taxon>
        <taxon>Cytophagia</taxon>
        <taxon>Cytophagales</taxon>
        <taxon>Spirosomataceae</taxon>
        <taxon>Dyadobacter</taxon>
    </lineage>
</organism>
<dbReference type="Proteomes" id="UP000198748">
    <property type="component" value="Unassembled WGS sequence"/>
</dbReference>
<reference evidence="4" key="1">
    <citation type="submission" date="2016-10" db="EMBL/GenBank/DDBJ databases">
        <authorList>
            <person name="Varghese N."/>
            <person name="Submissions S."/>
        </authorList>
    </citation>
    <scope>NUCLEOTIDE SEQUENCE [LARGE SCALE GENOMIC DNA]</scope>
    <source>
        <strain evidence="4">DSM 25329</strain>
    </source>
</reference>
<evidence type="ECO:0000259" key="2">
    <source>
        <dbReference type="Pfam" id="PF00884"/>
    </source>
</evidence>
<accession>A0A1G7UPR3</accession>
<dbReference type="InterPro" id="IPR000917">
    <property type="entry name" value="Sulfatase_N"/>
</dbReference>
<proteinExistence type="predicted"/>
<sequence length="457" mass="51417">MQRTLIIIALALAYTCAALAQETKRPNIIFLLTDDHRWDALGAMGNKVIRTPHLDALAGRGILFRNAHVTTAICMVSRASLLSGQYMSRHGINDFNTDFKPGALANTYPALLKKAGYKVGFIGKFGIGVKNQPDTLFDYWAAKKEGQPQYELVNESGRIIHHTDSVGKDIAQFLDRFAANDAPFCLSVSFKAPHELDGNPPKYPVQERFRALYENTPIPDPLTAAPQYWDSLPAFFRTDQNIGRDRWKPLLSTPELRRQTTRDYYRLISGVDEVVGNMVAQLKNLKIDQHTIIIFMGDNGFSLGEHGLEGKWFGYEESIRVPLIISGGALPKALRGRSSSQLALNIDIAPTILAFAGAPVPLDMQGYDLTAVEQKKLRPRKDFFYEHTYLGSPRLPKVEGVVSTDLKYMLYTDHGYEELYDNAKDPHETINLAKRASKKARLEAMRKRYVELKQEVK</sequence>
<gene>
    <name evidence="3" type="ORF">SAMN04487996_11968</name>
</gene>
<feature type="domain" description="Sulfatase N-terminal" evidence="2">
    <location>
        <begin position="26"/>
        <end position="357"/>
    </location>
</feature>
<name>A0A1G7UPR3_9BACT</name>
<dbReference type="InterPro" id="IPR017850">
    <property type="entry name" value="Alkaline_phosphatase_core_sf"/>
</dbReference>
<dbReference type="Gene3D" id="3.40.720.10">
    <property type="entry name" value="Alkaline Phosphatase, subunit A"/>
    <property type="match status" value="1"/>
</dbReference>
<dbReference type="Pfam" id="PF00884">
    <property type="entry name" value="Sulfatase"/>
    <property type="match status" value="1"/>
</dbReference>
<dbReference type="EMBL" id="FNAN01000019">
    <property type="protein sequence ID" value="SDG49504.1"/>
    <property type="molecule type" value="Genomic_DNA"/>
</dbReference>
<dbReference type="OrthoDB" id="9789742at2"/>
<evidence type="ECO:0000256" key="1">
    <source>
        <dbReference type="SAM" id="SignalP"/>
    </source>
</evidence>
<keyword evidence="4" id="KW-1185">Reference proteome</keyword>
<dbReference type="SUPFAM" id="SSF53649">
    <property type="entry name" value="Alkaline phosphatase-like"/>
    <property type="match status" value="1"/>
</dbReference>
<feature type="signal peptide" evidence="1">
    <location>
        <begin position="1"/>
        <end position="20"/>
    </location>
</feature>
<protein>
    <submittedName>
        <fullName evidence="3">Arylsulfatase A</fullName>
    </submittedName>
</protein>
<dbReference type="STRING" id="659014.SAMN04487996_11968"/>
<dbReference type="CDD" id="cd16031">
    <property type="entry name" value="G6S_like"/>
    <property type="match status" value="1"/>
</dbReference>
<dbReference type="PANTHER" id="PTHR43108">
    <property type="entry name" value="N-ACETYLGLUCOSAMINE-6-SULFATASE FAMILY MEMBER"/>
    <property type="match status" value="1"/>
</dbReference>
<evidence type="ECO:0000313" key="3">
    <source>
        <dbReference type="EMBL" id="SDG49504.1"/>
    </source>
</evidence>